<dbReference type="AlphaFoldDB" id="A0A1V3WQ13"/>
<evidence type="ECO:0000313" key="2">
    <source>
        <dbReference type="Proteomes" id="UP000189229"/>
    </source>
</evidence>
<name>A0A1V3WQ13_MYCKA</name>
<gene>
    <name evidence="1" type="ORF">BZL30_7196</name>
</gene>
<dbReference type="EMBL" id="MVBM01000007">
    <property type="protein sequence ID" value="OOK69055.1"/>
    <property type="molecule type" value="Genomic_DNA"/>
</dbReference>
<protein>
    <submittedName>
        <fullName evidence="1">Uncharacterized protein</fullName>
    </submittedName>
</protein>
<comment type="caution">
    <text evidence="1">The sequence shown here is derived from an EMBL/GenBank/DDBJ whole genome shotgun (WGS) entry which is preliminary data.</text>
</comment>
<reference evidence="1 2" key="1">
    <citation type="submission" date="2017-02" db="EMBL/GenBank/DDBJ databases">
        <title>Complete genome sequences of Mycobacterium kansasii strains isolated from rhesus macaques.</title>
        <authorList>
            <person name="Panda A."/>
            <person name="Nagaraj S."/>
            <person name="Zhao X."/>
            <person name="Tettelin H."/>
            <person name="Detolla L.J."/>
        </authorList>
    </citation>
    <scope>NUCLEOTIDE SEQUENCE [LARGE SCALE GENOMIC DNA]</scope>
    <source>
        <strain evidence="1 2">11-3813</strain>
    </source>
</reference>
<proteinExistence type="predicted"/>
<dbReference type="Proteomes" id="UP000189229">
    <property type="component" value="Unassembled WGS sequence"/>
</dbReference>
<organism evidence="1 2">
    <name type="scientific">Mycobacterium kansasii</name>
    <dbReference type="NCBI Taxonomy" id="1768"/>
    <lineage>
        <taxon>Bacteria</taxon>
        <taxon>Bacillati</taxon>
        <taxon>Actinomycetota</taxon>
        <taxon>Actinomycetes</taxon>
        <taxon>Mycobacteriales</taxon>
        <taxon>Mycobacteriaceae</taxon>
        <taxon>Mycobacterium</taxon>
    </lineage>
</organism>
<evidence type="ECO:0000313" key="1">
    <source>
        <dbReference type="EMBL" id="OOK69055.1"/>
    </source>
</evidence>
<accession>A0A1V3WQ13</accession>
<sequence>MVAERRSNTIGRLSISPAVVAMAVGLGVGSGRKMLRCTPAGFTCAGFNRSPH</sequence>